<keyword evidence="5" id="KW-0812">Transmembrane</keyword>
<feature type="domain" description="TonB-dependent receptor-like beta-barrel" evidence="13">
    <location>
        <begin position="248"/>
        <end position="665"/>
    </location>
</feature>
<protein>
    <submittedName>
        <fullName evidence="15">Vitamin B12 transporter BtuB</fullName>
    </submittedName>
</protein>
<evidence type="ECO:0000256" key="2">
    <source>
        <dbReference type="ARBA" id="ARBA00022448"/>
    </source>
</evidence>
<keyword evidence="4" id="KW-0410">Iron transport</keyword>
<evidence type="ECO:0000313" key="16">
    <source>
        <dbReference type="Proteomes" id="UP000319342"/>
    </source>
</evidence>
<sequence length="710" mass="77477">MTPPLPARSCARRSRSQRPSVVALARPASPACFGALLAATVALSPPLRAQEPAAVGETVVVGRSNDLVGLVESATVGEVGPEELQRRPLLRPGELLETVPGIVITQHSGAGKGNQFFLRGFNLDHGTDLAVRVNGVPYNLRSHGHGQGYVDLNPLIPELVGNVRYRKGPYFADAGDFASAGSVAIDYMDELPFGFVQVESGSFDFMRTVAGDTFALDDSKLTVGIETYHNDGPWVVEDDYEKLSGVARWTHGDDRRGWRLTGEFYDADWTATDHIPKRAVDSGLIDRFGTLDPTSGGLSDRQSLTFEHWSEDGADRTDLTAYAYHYALDLYSNFTYVLDDPVNGDQFLQTDERTVLGVEAGRSTATELFGVDGELRYGVQSRADWIDNGLFRTSQRTILSTTREDEIVETSIGAYAESTQFWNGWFRSTIGLRADQYFFDVDSDLAANSGNESDGIVSPKLSLVFGPWADTEFYVNAGYGFHSNDARGTTLTDDPTTPALGDGTPVDPLVEQRGAEIGVRTTAIDGLQSTLSLWYLESDSELLFVGDAGNTEASGATERWGIEWTNFWEVNDWLTADLDAAASQARFTDAGDDDHVPGAIDTVVATGLTARSEDGHYVALRGRFFGPRDLIEDGSVESSSSFLVNLHAGYVIDEHWRVRLSVFNLLDSDESDIEYFYASRLAGEPVGGVEDVHFHPAEPFSLRLAVTATF</sequence>
<comment type="similarity">
    <text evidence="11">Belongs to the TonB-dependent receptor family.</text>
</comment>
<evidence type="ECO:0000256" key="3">
    <source>
        <dbReference type="ARBA" id="ARBA00022452"/>
    </source>
</evidence>
<evidence type="ECO:0000256" key="4">
    <source>
        <dbReference type="ARBA" id="ARBA00022496"/>
    </source>
</evidence>
<evidence type="ECO:0000259" key="13">
    <source>
        <dbReference type="Pfam" id="PF00593"/>
    </source>
</evidence>
<dbReference type="Pfam" id="PF07715">
    <property type="entry name" value="Plug"/>
    <property type="match status" value="1"/>
</dbReference>
<dbReference type="Gene3D" id="2.40.170.20">
    <property type="entry name" value="TonB-dependent receptor, beta-barrel domain"/>
    <property type="match status" value="1"/>
</dbReference>
<evidence type="ECO:0000256" key="8">
    <source>
        <dbReference type="ARBA" id="ARBA00023077"/>
    </source>
</evidence>
<dbReference type="AlphaFoldDB" id="A0A518D4M5"/>
<evidence type="ECO:0000259" key="14">
    <source>
        <dbReference type="Pfam" id="PF07715"/>
    </source>
</evidence>
<name>A0A518D4M5_9BACT</name>
<keyword evidence="10" id="KW-0998">Cell outer membrane</keyword>
<dbReference type="PANTHER" id="PTHR32552">
    <property type="entry name" value="FERRICHROME IRON RECEPTOR-RELATED"/>
    <property type="match status" value="1"/>
</dbReference>
<keyword evidence="8 11" id="KW-0798">TonB box</keyword>
<dbReference type="EMBL" id="CP036290">
    <property type="protein sequence ID" value="QDU86416.1"/>
    <property type="molecule type" value="Genomic_DNA"/>
</dbReference>
<evidence type="ECO:0000256" key="6">
    <source>
        <dbReference type="ARBA" id="ARBA00023004"/>
    </source>
</evidence>
<dbReference type="InterPro" id="IPR012910">
    <property type="entry name" value="Plug_dom"/>
</dbReference>
<accession>A0A518D4M5</accession>
<organism evidence="15 16">
    <name type="scientific">Rohdeia mirabilis</name>
    <dbReference type="NCBI Taxonomy" id="2528008"/>
    <lineage>
        <taxon>Bacteria</taxon>
        <taxon>Pseudomonadati</taxon>
        <taxon>Planctomycetota</taxon>
        <taxon>Planctomycetia</taxon>
        <taxon>Planctomycetia incertae sedis</taxon>
        <taxon>Rohdeia</taxon>
    </lineage>
</organism>
<evidence type="ECO:0000256" key="10">
    <source>
        <dbReference type="ARBA" id="ARBA00023237"/>
    </source>
</evidence>
<dbReference type="InterPro" id="IPR039426">
    <property type="entry name" value="TonB-dep_rcpt-like"/>
</dbReference>
<feature type="region of interest" description="Disordered" evidence="12">
    <location>
        <begin position="488"/>
        <end position="507"/>
    </location>
</feature>
<evidence type="ECO:0000256" key="12">
    <source>
        <dbReference type="SAM" id="MobiDB-lite"/>
    </source>
</evidence>
<keyword evidence="2" id="KW-0813">Transport</keyword>
<dbReference type="InterPro" id="IPR037066">
    <property type="entry name" value="Plug_dom_sf"/>
</dbReference>
<evidence type="ECO:0000313" key="15">
    <source>
        <dbReference type="EMBL" id="QDU86416.1"/>
    </source>
</evidence>
<dbReference type="PANTHER" id="PTHR32552:SF81">
    <property type="entry name" value="TONB-DEPENDENT OUTER MEMBRANE RECEPTOR"/>
    <property type="match status" value="1"/>
</dbReference>
<dbReference type="SUPFAM" id="SSF56935">
    <property type="entry name" value="Porins"/>
    <property type="match status" value="1"/>
</dbReference>
<dbReference type="Pfam" id="PF00593">
    <property type="entry name" value="TonB_dep_Rec_b-barrel"/>
    <property type="match status" value="1"/>
</dbReference>
<keyword evidence="7" id="KW-0406">Ion transport</keyword>
<proteinExistence type="inferred from homology"/>
<evidence type="ECO:0000256" key="1">
    <source>
        <dbReference type="ARBA" id="ARBA00004571"/>
    </source>
</evidence>
<dbReference type="Gene3D" id="2.170.130.10">
    <property type="entry name" value="TonB-dependent receptor, plug domain"/>
    <property type="match status" value="1"/>
</dbReference>
<dbReference type="InterPro" id="IPR036942">
    <property type="entry name" value="Beta-barrel_TonB_sf"/>
</dbReference>
<keyword evidence="16" id="KW-1185">Reference proteome</keyword>
<keyword evidence="3" id="KW-1134">Transmembrane beta strand</keyword>
<dbReference type="Proteomes" id="UP000319342">
    <property type="component" value="Chromosome"/>
</dbReference>
<dbReference type="InterPro" id="IPR000531">
    <property type="entry name" value="Beta-barrel_TonB"/>
</dbReference>
<gene>
    <name evidence="15" type="primary">btuB</name>
    <name evidence="15" type="ORF">Pla163_35670</name>
</gene>
<evidence type="ECO:0000256" key="11">
    <source>
        <dbReference type="RuleBase" id="RU003357"/>
    </source>
</evidence>
<keyword evidence="9 11" id="KW-0472">Membrane</keyword>
<evidence type="ECO:0000256" key="9">
    <source>
        <dbReference type="ARBA" id="ARBA00023136"/>
    </source>
</evidence>
<feature type="compositionally biased region" description="Low complexity" evidence="12">
    <location>
        <begin position="488"/>
        <end position="505"/>
    </location>
</feature>
<dbReference type="RefSeq" id="WP_145191590.1">
    <property type="nucleotide sequence ID" value="NZ_CP036290.1"/>
</dbReference>
<evidence type="ECO:0000256" key="7">
    <source>
        <dbReference type="ARBA" id="ARBA00023065"/>
    </source>
</evidence>
<comment type="subcellular location">
    <subcellularLocation>
        <location evidence="1">Cell outer membrane</location>
        <topology evidence="1">Multi-pass membrane protein</topology>
    </subcellularLocation>
</comment>
<dbReference type="GO" id="GO:0009279">
    <property type="term" value="C:cell outer membrane"/>
    <property type="evidence" value="ECO:0007669"/>
    <property type="project" value="UniProtKB-SubCell"/>
</dbReference>
<dbReference type="GO" id="GO:0006826">
    <property type="term" value="P:iron ion transport"/>
    <property type="evidence" value="ECO:0007669"/>
    <property type="project" value="UniProtKB-KW"/>
</dbReference>
<keyword evidence="6" id="KW-0408">Iron</keyword>
<evidence type="ECO:0000256" key="5">
    <source>
        <dbReference type="ARBA" id="ARBA00022692"/>
    </source>
</evidence>
<feature type="domain" description="TonB-dependent receptor plug" evidence="14">
    <location>
        <begin position="75"/>
        <end position="181"/>
    </location>
</feature>
<dbReference type="OrthoDB" id="99480at2"/>
<reference evidence="15 16" key="1">
    <citation type="submission" date="2019-02" db="EMBL/GenBank/DDBJ databases">
        <title>Deep-cultivation of Planctomycetes and their phenomic and genomic characterization uncovers novel biology.</title>
        <authorList>
            <person name="Wiegand S."/>
            <person name="Jogler M."/>
            <person name="Boedeker C."/>
            <person name="Pinto D."/>
            <person name="Vollmers J."/>
            <person name="Rivas-Marin E."/>
            <person name="Kohn T."/>
            <person name="Peeters S.H."/>
            <person name="Heuer A."/>
            <person name="Rast P."/>
            <person name="Oberbeckmann S."/>
            <person name="Bunk B."/>
            <person name="Jeske O."/>
            <person name="Meyerdierks A."/>
            <person name="Storesund J.E."/>
            <person name="Kallscheuer N."/>
            <person name="Luecker S."/>
            <person name="Lage O.M."/>
            <person name="Pohl T."/>
            <person name="Merkel B.J."/>
            <person name="Hornburger P."/>
            <person name="Mueller R.-W."/>
            <person name="Bruemmer F."/>
            <person name="Labrenz M."/>
            <person name="Spormann A.M."/>
            <person name="Op den Camp H."/>
            <person name="Overmann J."/>
            <person name="Amann R."/>
            <person name="Jetten M.S.M."/>
            <person name="Mascher T."/>
            <person name="Medema M.H."/>
            <person name="Devos D.P."/>
            <person name="Kaster A.-K."/>
            <person name="Ovreas L."/>
            <person name="Rohde M."/>
            <person name="Galperin M.Y."/>
            <person name="Jogler C."/>
        </authorList>
    </citation>
    <scope>NUCLEOTIDE SEQUENCE [LARGE SCALE GENOMIC DNA]</scope>
    <source>
        <strain evidence="15 16">Pla163</strain>
    </source>
</reference>